<evidence type="ECO:0000313" key="8">
    <source>
        <dbReference type="EMBL" id="OQR88350.1"/>
    </source>
</evidence>
<dbReference type="PROSITE" id="PS50011">
    <property type="entry name" value="PROTEIN_KINASE_DOM"/>
    <property type="match status" value="1"/>
</dbReference>
<feature type="compositionally biased region" description="Polar residues" evidence="6">
    <location>
        <begin position="414"/>
        <end position="423"/>
    </location>
</feature>
<evidence type="ECO:0000256" key="1">
    <source>
        <dbReference type="ARBA" id="ARBA00022679"/>
    </source>
</evidence>
<evidence type="ECO:0000256" key="3">
    <source>
        <dbReference type="ARBA" id="ARBA00022777"/>
    </source>
</evidence>
<dbReference type="PANTHER" id="PTHR48016">
    <property type="entry name" value="MAP KINASE KINASE KINASE SSK2-RELATED-RELATED"/>
    <property type="match status" value="1"/>
</dbReference>
<feature type="compositionally biased region" description="Polar residues" evidence="6">
    <location>
        <begin position="460"/>
        <end position="471"/>
    </location>
</feature>
<comment type="caution">
    <text evidence="8">The sequence shown here is derived from an EMBL/GenBank/DDBJ whole genome shotgun (WGS) entry which is preliminary data.</text>
</comment>
<keyword evidence="2" id="KW-0547">Nucleotide-binding</keyword>
<keyword evidence="3" id="KW-0418">Kinase</keyword>
<dbReference type="SMART" id="SM00220">
    <property type="entry name" value="S_TKc"/>
    <property type="match status" value="1"/>
</dbReference>
<feature type="coiled-coil region" evidence="5">
    <location>
        <begin position="349"/>
        <end position="376"/>
    </location>
</feature>
<dbReference type="GO" id="GO:0004672">
    <property type="term" value="F:protein kinase activity"/>
    <property type="evidence" value="ECO:0007669"/>
    <property type="project" value="InterPro"/>
</dbReference>
<feature type="domain" description="Protein kinase" evidence="7">
    <location>
        <begin position="23"/>
        <end position="329"/>
    </location>
</feature>
<evidence type="ECO:0000256" key="6">
    <source>
        <dbReference type="SAM" id="MobiDB-lite"/>
    </source>
</evidence>
<dbReference type="SUPFAM" id="SSF56112">
    <property type="entry name" value="Protein kinase-like (PK-like)"/>
    <property type="match status" value="1"/>
</dbReference>
<dbReference type="EMBL" id="JNBR01001383">
    <property type="protein sequence ID" value="OQR88350.1"/>
    <property type="molecule type" value="Genomic_DNA"/>
</dbReference>
<gene>
    <name evidence="8" type="ORF">ACHHYP_06854</name>
</gene>
<dbReference type="Proteomes" id="UP000243579">
    <property type="component" value="Unassembled WGS sequence"/>
</dbReference>
<reference evidence="8 9" key="1">
    <citation type="journal article" date="2014" name="Genome Biol. Evol.">
        <title>The secreted proteins of Achlya hypogyna and Thraustotheca clavata identify the ancestral oomycete secretome and reveal gene acquisitions by horizontal gene transfer.</title>
        <authorList>
            <person name="Misner I."/>
            <person name="Blouin N."/>
            <person name="Leonard G."/>
            <person name="Richards T.A."/>
            <person name="Lane C.E."/>
        </authorList>
    </citation>
    <scope>NUCLEOTIDE SEQUENCE [LARGE SCALE GENOMIC DNA]</scope>
    <source>
        <strain evidence="8 9">ATCC 48635</strain>
    </source>
</reference>
<feature type="region of interest" description="Disordered" evidence="6">
    <location>
        <begin position="382"/>
        <end position="471"/>
    </location>
</feature>
<evidence type="ECO:0000256" key="4">
    <source>
        <dbReference type="ARBA" id="ARBA00022840"/>
    </source>
</evidence>
<dbReference type="Pfam" id="PF00069">
    <property type="entry name" value="Pkinase"/>
    <property type="match status" value="1"/>
</dbReference>
<keyword evidence="4" id="KW-0067">ATP-binding</keyword>
<accession>A0A1V9YRR8</accession>
<evidence type="ECO:0000256" key="2">
    <source>
        <dbReference type="ARBA" id="ARBA00022741"/>
    </source>
</evidence>
<evidence type="ECO:0000256" key="5">
    <source>
        <dbReference type="SAM" id="Coils"/>
    </source>
</evidence>
<organism evidence="8 9">
    <name type="scientific">Achlya hypogyna</name>
    <name type="common">Oomycete</name>
    <name type="synonym">Protoachlya hypogyna</name>
    <dbReference type="NCBI Taxonomy" id="1202772"/>
    <lineage>
        <taxon>Eukaryota</taxon>
        <taxon>Sar</taxon>
        <taxon>Stramenopiles</taxon>
        <taxon>Oomycota</taxon>
        <taxon>Saprolegniomycetes</taxon>
        <taxon>Saprolegniales</taxon>
        <taxon>Achlyaceae</taxon>
        <taxon>Achlya</taxon>
    </lineage>
</organism>
<sequence>MAMTDMEVVHFAMPSRSVDCTYKICPSYFAKGRLGHLHQAIECSSGTIVAVEEVQLLVDAPDAFAYIFATMEAELQHLAGLQDENLLQYIGLTNDNQTIHIITENACGGTLAKMLQEFGKLHRAIIPQYISRLLCGLRGLHNVYLNNLTHKANVNDSMDGSTDAYLLPIFTQALTMAGYFPTLETTHYIMQHQFVDATSGLVTPALTSFTDGICRDLRSIVWIMTEMLVGTQVRGIHVDDQRILAMVQAFPIESSFLSECLALISDCVRHHITCDYETLLQHDYFTKHTMEHLLKEKLPQQVDDRALLDELEACTQLSADLMREIEAWMHNFQSSNGRHPKKKEWPPALMEKQVRLTTLKVRLQELHENAAKQARQSMVIIGRPSSTPTHSHRVVAPDSSRKRSTAQAAFLAHMSSSSRTSFHPDSEVDDTFEDDDDEPTGPTRAAKQQVLHQRREVARLSSSLENNRTDL</sequence>
<dbReference type="InterPro" id="IPR011009">
    <property type="entry name" value="Kinase-like_dom_sf"/>
</dbReference>
<feature type="compositionally biased region" description="Acidic residues" evidence="6">
    <location>
        <begin position="427"/>
        <end position="439"/>
    </location>
</feature>
<keyword evidence="9" id="KW-1185">Reference proteome</keyword>
<dbReference type="Gene3D" id="1.10.510.10">
    <property type="entry name" value="Transferase(Phosphotransferase) domain 1"/>
    <property type="match status" value="1"/>
</dbReference>
<dbReference type="AlphaFoldDB" id="A0A1V9YRR8"/>
<dbReference type="InterPro" id="IPR050538">
    <property type="entry name" value="MAP_kinase_kinase_kinase"/>
</dbReference>
<dbReference type="GO" id="GO:0005524">
    <property type="term" value="F:ATP binding"/>
    <property type="evidence" value="ECO:0007669"/>
    <property type="project" value="UniProtKB-KW"/>
</dbReference>
<keyword evidence="1" id="KW-0808">Transferase</keyword>
<dbReference type="InterPro" id="IPR000719">
    <property type="entry name" value="Prot_kinase_dom"/>
</dbReference>
<protein>
    <recommendedName>
        <fullName evidence="7">Protein kinase domain-containing protein</fullName>
    </recommendedName>
</protein>
<keyword evidence="5" id="KW-0175">Coiled coil</keyword>
<proteinExistence type="predicted"/>
<name>A0A1V9YRR8_ACHHY</name>
<evidence type="ECO:0000313" key="9">
    <source>
        <dbReference type="Proteomes" id="UP000243579"/>
    </source>
</evidence>
<dbReference type="OrthoDB" id="166624at2759"/>
<evidence type="ECO:0000259" key="7">
    <source>
        <dbReference type="PROSITE" id="PS50011"/>
    </source>
</evidence>
<dbReference type="STRING" id="1202772.A0A1V9YRR8"/>
<dbReference type="PANTHER" id="PTHR48016:SF56">
    <property type="entry name" value="MAPKK KINASE"/>
    <property type="match status" value="1"/>
</dbReference>